<feature type="transmembrane region" description="Helical" evidence="1">
    <location>
        <begin position="44"/>
        <end position="66"/>
    </location>
</feature>
<keyword evidence="3" id="KW-1185">Reference proteome</keyword>
<dbReference type="STRING" id="1790137.AXE80_05640"/>
<keyword evidence="1" id="KW-0472">Membrane</keyword>
<gene>
    <name evidence="2" type="ORF">AXE80_05640</name>
</gene>
<dbReference type="OrthoDB" id="8478915at2"/>
<feature type="transmembrane region" description="Helical" evidence="1">
    <location>
        <begin position="12"/>
        <end position="32"/>
    </location>
</feature>
<dbReference type="AlphaFoldDB" id="A0A1B1Y4U3"/>
<protein>
    <recommendedName>
        <fullName evidence="4">DUF998 domain-containing protein</fullName>
    </recommendedName>
</protein>
<feature type="transmembrane region" description="Helical" evidence="1">
    <location>
        <begin position="115"/>
        <end position="134"/>
    </location>
</feature>
<name>A0A1B1Y4U3_9FLAO</name>
<feature type="transmembrane region" description="Helical" evidence="1">
    <location>
        <begin position="182"/>
        <end position="204"/>
    </location>
</feature>
<reference evidence="2 3" key="1">
    <citation type="submission" date="2016-02" db="EMBL/GenBank/DDBJ databases">
        <authorList>
            <person name="Wen L."/>
            <person name="He K."/>
            <person name="Yang H."/>
        </authorList>
    </citation>
    <scope>NUCLEOTIDE SEQUENCE [LARGE SCALE GENOMIC DNA]</scope>
    <source>
        <strain evidence="2 3">CZ1127</strain>
    </source>
</reference>
<dbReference type="EMBL" id="CP014224">
    <property type="protein sequence ID" value="ANW95794.1"/>
    <property type="molecule type" value="Genomic_DNA"/>
</dbReference>
<keyword evidence="1" id="KW-1133">Transmembrane helix</keyword>
<sequence length="211" mass="23615">MNKLTVTKISAIGFVVLLVILHFINTSVNPIWQPISEYALGNTGWLMQIVFFLLGISFLTLGLYLIKYLPKIGSKIGGVLLVIASLGNFLAGIFNTDPVDTLPEYMTMSGQIHNAAAGLLGFMILATVFITYQFRKQEQLKPFRKNMFVFTIILWGLEVALIIVMGVYLSETDGMITPETPIGWLGRIVIVFCAIWVWSCAHYLQKSNFKN</sequence>
<evidence type="ECO:0000256" key="1">
    <source>
        <dbReference type="SAM" id="Phobius"/>
    </source>
</evidence>
<keyword evidence="1" id="KW-0812">Transmembrane</keyword>
<evidence type="ECO:0000313" key="2">
    <source>
        <dbReference type="EMBL" id="ANW95794.1"/>
    </source>
</evidence>
<dbReference type="RefSeq" id="WP_068825272.1">
    <property type="nucleotide sequence ID" value="NZ_CP014224.1"/>
</dbReference>
<accession>A0A1B1Y4U3</accession>
<dbReference type="Proteomes" id="UP000092967">
    <property type="component" value="Chromosome"/>
</dbReference>
<feature type="transmembrane region" description="Helical" evidence="1">
    <location>
        <begin position="78"/>
        <end position="95"/>
    </location>
</feature>
<evidence type="ECO:0008006" key="4">
    <source>
        <dbReference type="Google" id="ProtNLM"/>
    </source>
</evidence>
<feature type="transmembrane region" description="Helical" evidence="1">
    <location>
        <begin position="146"/>
        <end position="170"/>
    </location>
</feature>
<dbReference type="Pfam" id="PF06197">
    <property type="entry name" value="DUF998"/>
    <property type="match status" value="1"/>
</dbReference>
<evidence type="ECO:0000313" key="3">
    <source>
        <dbReference type="Proteomes" id="UP000092967"/>
    </source>
</evidence>
<organism evidence="2 3">
    <name type="scientific">Wenyingzhuangia fucanilytica</name>
    <dbReference type="NCBI Taxonomy" id="1790137"/>
    <lineage>
        <taxon>Bacteria</taxon>
        <taxon>Pseudomonadati</taxon>
        <taxon>Bacteroidota</taxon>
        <taxon>Flavobacteriia</taxon>
        <taxon>Flavobacteriales</taxon>
        <taxon>Flavobacteriaceae</taxon>
        <taxon>Wenyingzhuangia</taxon>
    </lineage>
</organism>
<dbReference type="InterPro" id="IPR009339">
    <property type="entry name" value="DUF998"/>
</dbReference>
<proteinExistence type="predicted"/>
<dbReference type="KEGG" id="wfu:AXE80_05640"/>